<dbReference type="AlphaFoldDB" id="A0A0R3T9L5"/>
<feature type="transmembrane region" description="Helical" evidence="1">
    <location>
        <begin position="6"/>
        <end position="25"/>
    </location>
</feature>
<reference evidence="2 3" key="2">
    <citation type="submission" date="2018-11" db="EMBL/GenBank/DDBJ databases">
        <authorList>
            <consortium name="Pathogen Informatics"/>
        </authorList>
    </citation>
    <scope>NUCLEOTIDE SEQUENCE [LARGE SCALE GENOMIC DNA]</scope>
</reference>
<keyword evidence="3" id="KW-1185">Reference proteome</keyword>
<protein>
    <submittedName>
        <fullName evidence="4">MARVEL domain-containing protein</fullName>
    </submittedName>
</protein>
<name>A0A0R3T9L5_RODNA</name>
<keyword evidence="1" id="KW-0472">Membrane</keyword>
<evidence type="ECO:0000256" key="1">
    <source>
        <dbReference type="SAM" id="Phobius"/>
    </source>
</evidence>
<proteinExistence type="predicted"/>
<gene>
    <name evidence="2" type="ORF">HNAJ_LOCUS3752</name>
</gene>
<organism evidence="4">
    <name type="scientific">Rodentolepis nana</name>
    <name type="common">Dwarf tapeworm</name>
    <name type="synonym">Hymenolepis nana</name>
    <dbReference type="NCBI Taxonomy" id="102285"/>
    <lineage>
        <taxon>Eukaryota</taxon>
        <taxon>Metazoa</taxon>
        <taxon>Spiralia</taxon>
        <taxon>Lophotrochozoa</taxon>
        <taxon>Platyhelminthes</taxon>
        <taxon>Cestoda</taxon>
        <taxon>Eucestoda</taxon>
        <taxon>Cyclophyllidea</taxon>
        <taxon>Hymenolepididae</taxon>
        <taxon>Rodentolepis</taxon>
    </lineage>
</organism>
<sequence length="138" mass="14691">MSGNVGIPISLFIFVGLLAFAISYEGWDCGRLIDDKCRTLSTKYSVILWVICAAGILALLGAILYSVYISNESNGLRIAGIVFAVVAACCAIAVILYYYIDTPTISSKSWGHLITMFASGLGLGVILSLLGTLCEDIL</sequence>
<dbReference type="EMBL" id="UZAE01002310">
    <property type="protein sequence ID" value="VDN99611.1"/>
    <property type="molecule type" value="Genomic_DNA"/>
</dbReference>
<dbReference type="WBParaSite" id="HNAJ_0000375401-mRNA-1">
    <property type="protein sequence ID" value="HNAJ_0000375401-mRNA-1"/>
    <property type="gene ID" value="HNAJ_0000375401"/>
</dbReference>
<feature type="transmembrane region" description="Helical" evidence="1">
    <location>
        <begin position="112"/>
        <end position="133"/>
    </location>
</feature>
<dbReference type="Proteomes" id="UP000278807">
    <property type="component" value="Unassembled WGS sequence"/>
</dbReference>
<keyword evidence="1" id="KW-1133">Transmembrane helix</keyword>
<reference evidence="4" key="1">
    <citation type="submission" date="2017-02" db="UniProtKB">
        <authorList>
            <consortium name="WormBaseParasite"/>
        </authorList>
    </citation>
    <scope>IDENTIFICATION</scope>
</reference>
<evidence type="ECO:0000313" key="4">
    <source>
        <dbReference type="WBParaSite" id="HNAJ_0000375401-mRNA-1"/>
    </source>
</evidence>
<dbReference type="OrthoDB" id="10547931at2759"/>
<accession>A0A0R3T9L5</accession>
<evidence type="ECO:0000313" key="3">
    <source>
        <dbReference type="Proteomes" id="UP000278807"/>
    </source>
</evidence>
<keyword evidence="1" id="KW-0812">Transmembrane</keyword>
<feature type="transmembrane region" description="Helical" evidence="1">
    <location>
        <begin position="75"/>
        <end position="100"/>
    </location>
</feature>
<feature type="transmembrane region" description="Helical" evidence="1">
    <location>
        <begin position="46"/>
        <end position="69"/>
    </location>
</feature>
<evidence type="ECO:0000313" key="2">
    <source>
        <dbReference type="EMBL" id="VDN99611.1"/>
    </source>
</evidence>